<dbReference type="Proteomes" id="UP000677913">
    <property type="component" value="Unassembled WGS sequence"/>
</dbReference>
<keyword evidence="4" id="KW-1185">Reference proteome</keyword>
<feature type="compositionally biased region" description="Low complexity" evidence="1">
    <location>
        <begin position="91"/>
        <end position="105"/>
    </location>
</feature>
<dbReference type="AlphaFoldDB" id="A0A8J8BAW1"/>
<feature type="compositionally biased region" description="Low complexity" evidence="1">
    <location>
        <begin position="71"/>
        <end position="83"/>
    </location>
</feature>
<evidence type="ECO:0000256" key="2">
    <source>
        <dbReference type="SAM" id="Phobius"/>
    </source>
</evidence>
<protein>
    <submittedName>
        <fullName evidence="3">Uncharacterized protein</fullName>
    </submittedName>
</protein>
<gene>
    <name evidence="3" type="ORF">KGA66_01955</name>
</gene>
<name>A0A8J8BAW1_9ACTN</name>
<sequence>MAPPDPPASPPAAKRRSRTLIATVVGASYLVLAAGTAAAVVAVASPAPVDVTALASGSAAATASGAGGRSAGASATASASASPSPSPSPSPRSTVVGSVHNGVHSGDLRYFLLPPPNSPSSIQGDPDGTAETLSDVLKGYGGSSDVKSYLQQAGFKRGATRTYQDSKLGANVSIELLQFDSSDGADSWLQGFYLSGSGWTSFSVPGEGGAKAREKKSDGADSLIGVYAQGDTFYQITVFGTQALPHGDLSDLMIAEHGRLAHG</sequence>
<keyword evidence="2" id="KW-1133">Transmembrane helix</keyword>
<feature type="transmembrane region" description="Helical" evidence="2">
    <location>
        <begin position="20"/>
        <end position="44"/>
    </location>
</feature>
<reference evidence="3" key="1">
    <citation type="submission" date="2021-04" db="EMBL/GenBank/DDBJ databases">
        <title>Genome based classification of Actinospica acidithermotolerans sp. nov., an actinobacterium isolated from an Indonesian hot spring.</title>
        <authorList>
            <person name="Kusuma A.B."/>
            <person name="Putra K.E."/>
            <person name="Nafisah S."/>
            <person name="Loh J."/>
            <person name="Nouioui I."/>
            <person name="Goodfellow M."/>
        </authorList>
    </citation>
    <scope>NUCLEOTIDE SEQUENCE</scope>
    <source>
        <strain evidence="3">DSM 45618</strain>
    </source>
</reference>
<dbReference type="EMBL" id="JAGSXH010000004">
    <property type="protein sequence ID" value="MBS2961795.1"/>
    <property type="molecule type" value="Genomic_DNA"/>
</dbReference>
<evidence type="ECO:0000256" key="1">
    <source>
        <dbReference type="SAM" id="MobiDB-lite"/>
    </source>
</evidence>
<keyword evidence="2" id="KW-0812">Transmembrane</keyword>
<accession>A0A8J8BAW1</accession>
<evidence type="ECO:0000313" key="4">
    <source>
        <dbReference type="Proteomes" id="UP000677913"/>
    </source>
</evidence>
<evidence type="ECO:0000313" key="3">
    <source>
        <dbReference type="EMBL" id="MBS2961795.1"/>
    </source>
</evidence>
<comment type="caution">
    <text evidence="3">The sequence shown here is derived from an EMBL/GenBank/DDBJ whole genome shotgun (WGS) entry which is preliminary data.</text>
</comment>
<proteinExistence type="predicted"/>
<organism evidence="3 4">
    <name type="scientific">Actinocrinis puniceicyclus</name>
    <dbReference type="NCBI Taxonomy" id="977794"/>
    <lineage>
        <taxon>Bacteria</taxon>
        <taxon>Bacillati</taxon>
        <taxon>Actinomycetota</taxon>
        <taxon>Actinomycetes</taxon>
        <taxon>Catenulisporales</taxon>
        <taxon>Actinospicaceae</taxon>
        <taxon>Actinocrinis</taxon>
    </lineage>
</organism>
<dbReference type="RefSeq" id="WP_211463816.1">
    <property type="nucleotide sequence ID" value="NZ_JAGSXH010000004.1"/>
</dbReference>
<feature type="region of interest" description="Disordered" evidence="1">
    <location>
        <begin position="62"/>
        <end position="131"/>
    </location>
</feature>
<keyword evidence="2" id="KW-0472">Membrane</keyword>